<dbReference type="Proteomes" id="UP000829455">
    <property type="component" value="Chromosome"/>
</dbReference>
<dbReference type="EMBL" id="AFQE01000063">
    <property type="protein sequence ID" value="EGQ77049.1"/>
    <property type="molecule type" value="Genomic_DNA"/>
</dbReference>
<organism evidence="2 4">
    <name type="scientific">Neisseria macacae ATCC 33926</name>
    <dbReference type="NCBI Taxonomy" id="997348"/>
    <lineage>
        <taxon>Bacteria</taxon>
        <taxon>Pseudomonadati</taxon>
        <taxon>Pseudomonadota</taxon>
        <taxon>Betaproteobacteria</taxon>
        <taxon>Neisseriales</taxon>
        <taxon>Neisseriaceae</taxon>
        <taxon>Neisseria</taxon>
    </lineage>
</organism>
<evidence type="ECO:0000313" key="3">
    <source>
        <dbReference type="EMBL" id="UNV84005.1"/>
    </source>
</evidence>
<evidence type="ECO:0008006" key="6">
    <source>
        <dbReference type="Google" id="ProtNLM"/>
    </source>
</evidence>
<dbReference type="RefSeq" id="WP_003778016.1">
    <property type="nucleotide sequence ID" value="NZ_CP094241.1"/>
</dbReference>
<accession>A0AA36XKL4</accession>
<feature type="signal peptide" evidence="1">
    <location>
        <begin position="1"/>
        <end position="26"/>
    </location>
</feature>
<dbReference type="EMBL" id="CP094241">
    <property type="protein sequence ID" value="UNV84005.1"/>
    <property type="molecule type" value="Genomic_DNA"/>
</dbReference>
<evidence type="ECO:0000313" key="5">
    <source>
        <dbReference type="Proteomes" id="UP000829455"/>
    </source>
</evidence>
<dbReference type="Proteomes" id="UP000004982">
    <property type="component" value="Unassembled WGS sequence"/>
</dbReference>
<sequence length="111" mass="12066">MNKTFAFILLAALLCACQSPSKPTQATEAVLTQQAQATTGNLIIFYDKDIGSGPLMKAVNDSGASLVYEYKNLHGIAIRPSAKTNIQDTIAYFQKVNGVLSVEQDRLMKLQ</sequence>
<evidence type="ECO:0000256" key="1">
    <source>
        <dbReference type="SAM" id="SignalP"/>
    </source>
</evidence>
<keyword evidence="5" id="KW-1185">Reference proteome</keyword>
<keyword evidence="1" id="KW-0732">Signal</keyword>
<evidence type="ECO:0000313" key="2">
    <source>
        <dbReference type="EMBL" id="EGQ77049.1"/>
    </source>
</evidence>
<dbReference type="AlphaFoldDB" id="A0AA36XKL4"/>
<dbReference type="PROSITE" id="PS51257">
    <property type="entry name" value="PROKAR_LIPOPROTEIN"/>
    <property type="match status" value="1"/>
</dbReference>
<evidence type="ECO:0000313" key="4">
    <source>
        <dbReference type="Proteomes" id="UP000004982"/>
    </source>
</evidence>
<name>A0AA36XKL4_9NEIS</name>
<feature type="chain" id="PRO_5041278553" description="Lipoprotein" evidence="1">
    <location>
        <begin position="27"/>
        <end position="111"/>
    </location>
</feature>
<reference evidence="3 5" key="2">
    <citation type="submission" date="2022-03" db="EMBL/GenBank/DDBJ databases">
        <title>Genome sequencing of Neisseria macacae.</title>
        <authorList>
            <person name="Baek M.-G."/>
        </authorList>
    </citation>
    <scope>NUCLEOTIDE SEQUENCE [LARGE SCALE GENOMIC DNA]</scope>
    <source>
        <strain evidence="3 5">ATCC 33926</strain>
    </source>
</reference>
<reference evidence="2 4" key="1">
    <citation type="submission" date="2011-05" db="EMBL/GenBank/DDBJ databases">
        <authorList>
            <person name="Muzny D."/>
            <person name="Qin X."/>
            <person name="Deng J."/>
            <person name="Jiang H."/>
            <person name="Liu Y."/>
            <person name="Qu J."/>
            <person name="Song X.-Z."/>
            <person name="Zhang L."/>
            <person name="Thornton R."/>
            <person name="Coyle M."/>
            <person name="Francisco L."/>
            <person name="Jackson L."/>
            <person name="Javaid M."/>
            <person name="Korchina V."/>
            <person name="Kovar C."/>
            <person name="Mata R."/>
            <person name="Mathew T."/>
            <person name="Ngo R."/>
            <person name="Nguyen L."/>
            <person name="Nguyen N."/>
            <person name="Okwuonu G."/>
            <person name="Ongeri F."/>
            <person name="Pham C."/>
            <person name="Simmons D."/>
            <person name="Wilczek-Boney K."/>
            <person name="Hale W."/>
            <person name="Jakkamsetti A."/>
            <person name="Pham P."/>
            <person name="Ruth R."/>
            <person name="San Lucas F."/>
            <person name="Warren J."/>
            <person name="Zhang J."/>
            <person name="Zhao Z."/>
            <person name="Zhou C."/>
            <person name="Zhu D."/>
            <person name="Lee S."/>
            <person name="Bess C."/>
            <person name="Blankenburg K."/>
            <person name="Forbes L."/>
            <person name="Fu Q."/>
            <person name="Gubbala S."/>
            <person name="Hirani K."/>
            <person name="Jayaseelan J.C."/>
            <person name="Lara F."/>
            <person name="Munidasa M."/>
            <person name="Palculict T."/>
            <person name="Patil S."/>
            <person name="Pu L.-L."/>
            <person name="Saada N."/>
            <person name="Tang L."/>
            <person name="Weissenberger G."/>
            <person name="Zhu Y."/>
            <person name="Hemphill L."/>
            <person name="Shang Y."/>
            <person name="Youmans B."/>
            <person name="Ayvaz T."/>
            <person name="Ross M."/>
            <person name="Santibanez J."/>
            <person name="Aqrawi P."/>
            <person name="Gross S."/>
            <person name="Joshi V."/>
            <person name="Fowler G."/>
            <person name="Nazareth L."/>
            <person name="Reid J."/>
            <person name="Worley K."/>
            <person name="Petrosino J."/>
            <person name="Highlander S."/>
            <person name="Gibbs R."/>
        </authorList>
    </citation>
    <scope>NUCLEOTIDE SEQUENCE [LARGE SCALE GENOMIC DNA]</scope>
    <source>
        <strain evidence="2 4">ATCC 33926</strain>
    </source>
</reference>
<proteinExistence type="predicted"/>
<gene>
    <name evidence="2" type="ORF">HMPREF9418_1371</name>
    <name evidence="3" type="ORF">MON40_08195</name>
</gene>
<protein>
    <recommendedName>
        <fullName evidence="6">Lipoprotein</fullName>
    </recommendedName>
</protein>